<comment type="caution">
    <text evidence="7">The sequence shown here is derived from an EMBL/GenBank/DDBJ whole genome shotgun (WGS) entry which is preliminary data.</text>
</comment>
<keyword evidence="3 6" id="KW-0812">Transmembrane</keyword>
<accession>A0A3E1NED1</accession>
<organism evidence="7 8">
    <name type="scientific">Deminuibacter soli</name>
    <dbReference type="NCBI Taxonomy" id="2291815"/>
    <lineage>
        <taxon>Bacteria</taxon>
        <taxon>Pseudomonadati</taxon>
        <taxon>Bacteroidota</taxon>
        <taxon>Chitinophagia</taxon>
        <taxon>Chitinophagales</taxon>
        <taxon>Chitinophagaceae</taxon>
        <taxon>Deminuibacter</taxon>
    </lineage>
</organism>
<feature type="transmembrane region" description="Helical" evidence="6">
    <location>
        <begin position="140"/>
        <end position="164"/>
    </location>
</feature>
<dbReference type="PIRSF" id="PIRSF035875">
    <property type="entry name" value="RNase_BN"/>
    <property type="match status" value="1"/>
</dbReference>
<sequence length="321" mass="35638">MKNIFTKQAFGKGWKLLTASFSGFSKDNGFKLSASLAYSTIFSLGPLLLLMMSLASIFFGQDAIEGRVFQQLNDLIGAGAAKQVQDIIRNIQFSGKTHMALITSIIILIVGATSLFIEIQDSLNIIWRVRAKPKKGWLKFLQNRLLSSSMIISLGFLLVASLIVNGLVDALSAILSRYISDVAVVLMSIINMLITFIVIALLFGIMFKFLPDVKIKWRDVRTGALVTAVFFMLGRYLIGLYISTTGTGSTYGAAGSIIILLVWIYYTAVIFYLGAEFTQVYSETYGTRIQPADYAVHVEQHEIEHDVNTLPLQHPELKEQK</sequence>
<dbReference type="AlphaFoldDB" id="A0A3E1NED1"/>
<feature type="transmembrane region" description="Helical" evidence="6">
    <location>
        <begin position="184"/>
        <end position="210"/>
    </location>
</feature>
<protein>
    <submittedName>
        <fullName evidence="7">YihY/virulence factor BrkB family protein</fullName>
    </submittedName>
</protein>
<evidence type="ECO:0000256" key="5">
    <source>
        <dbReference type="ARBA" id="ARBA00023136"/>
    </source>
</evidence>
<keyword evidence="4 6" id="KW-1133">Transmembrane helix</keyword>
<keyword evidence="2" id="KW-1003">Cell membrane</keyword>
<evidence type="ECO:0000256" key="6">
    <source>
        <dbReference type="SAM" id="Phobius"/>
    </source>
</evidence>
<keyword evidence="5 6" id="KW-0472">Membrane</keyword>
<dbReference type="GO" id="GO:0005886">
    <property type="term" value="C:plasma membrane"/>
    <property type="evidence" value="ECO:0007669"/>
    <property type="project" value="UniProtKB-SubCell"/>
</dbReference>
<dbReference type="RefSeq" id="WP_116849201.1">
    <property type="nucleotide sequence ID" value="NZ_QTJU01000010.1"/>
</dbReference>
<proteinExistence type="predicted"/>
<evidence type="ECO:0000313" key="7">
    <source>
        <dbReference type="EMBL" id="RFM26329.1"/>
    </source>
</evidence>
<feature type="transmembrane region" description="Helical" evidence="6">
    <location>
        <begin position="222"/>
        <end position="242"/>
    </location>
</feature>
<evidence type="ECO:0000256" key="1">
    <source>
        <dbReference type="ARBA" id="ARBA00004651"/>
    </source>
</evidence>
<feature type="transmembrane region" description="Helical" evidence="6">
    <location>
        <begin position="254"/>
        <end position="275"/>
    </location>
</feature>
<feature type="transmembrane region" description="Helical" evidence="6">
    <location>
        <begin position="36"/>
        <end position="59"/>
    </location>
</feature>
<evidence type="ECO:0000256" key="3">
    <source>
        <dbReference type="ARBA" id="ARBA00022692"/>
    </source>
</evidence>
<evidence type="ECO:0000256" key="2">
    <source>
        <dbReference type="ARBA" id="ARBA00022475"/>
    </source>
</evidence>
<evidence type="ECO:0000313" key="8">
    <source>
        <dbReference type="Proteomes" id="UP000261284"/>
    </source>
</evidence>
<dbReference type="PANTHER" id="PTHR30213">
    <property type="entry name" value="INNER MEMBRANE PROTEIN YHJD"/>
    <property type="match status" value="1"/>
</dbReference>
<keyword evidence="8" id="KW-1185">Reference proteome</keyword>
<dbReference type="Proteomes" id="UP000261284">
    <property type="component" value="Unassembled WGS sequence"/>
</dbReference>
<reference evidence="7 8" key="1">
    <citation type="submission" date="2018-08" db="EMBL/GenBank/DDBJ databases">
        <title>Chitinophagaceae sp. K23C18032701, a novel bacterium isolated from forest soil.</title>
        <authorList>
            <person name="Wang C."/>
        </authorList>
    </citation>
    <scope>NUCLEOTIDE SEQUENCE [LARGE SCALE GENOMIC DNA]</scope>
    <source>
        <strain evidence="7 8">K23C18032701</strain>
    </source>
</reference>
<comment type="subcellular location">
    <subcellularLocation>
        <location evidence="1">Cell membrane</location>
        <topology evidence="1">Multi-pass membrane protein</topology>
    </subcellularLocation>
</comment>
<feature type="transmembrane region" description="Helical" evidence="6">
    <location>
        <begin position="99"/>
        <end position="119"/>
    </location>
</feature>
<dbReference type="InterPro" id="IPR017039">
    <property type="entry name" value="Virul_fac_BrkB"/>
</dbReference>
<name>A0A3E1NED1_9BACT</name>
<evidence type="ECO:0000256" key="4">
    <source>
        <dbReference type="ARBA" id="ARBA00022989"/>
    </source>
</evidence>
<dbReference type="Pfam" id="PF03631">
    <property type="entry name" value="Virul_fac_BrkB"/>
    <property type="match status" value="1"/>
</dbReference>
<dbReference type="PANTHER" id="PTHR30213:SF1">
    <property type="entry name" value="INNER MEMBRANE PROTEIN YHJD"/>
    <property type="match status" value="1"/>
</dbReference>
<dbReference type="OrthoDB" id="9797028at2"/>
<dbReference type="NCBIfam" id="TIGR00765">
    <property type="entry name" value="yihY_not_rbn"/>
    <property type="match status" value="1"/>
</dbReference>
<dbReference type="EMBL" id="QTJU01000010">
    <property type="protein sequence ID" value="RFM26329.1"/>
    <property type="molecule type" value="Genomic_DNA"/>
</dbReference>
<gene>
    <name evidence="7" type="ORF">DXN05_20690</name>
</gene>